<dbReference type="InterPro" id="IPR009057">
    <property type="entry name" value="Homeodomain-like_sf"/>
</dbReference>
<dbReference type="EMBL" id="PQFF01000060">
    <property type="protein sequence ID" value="RHZ85595.1"/>
    <property type="molecule type" value="Genomic_DNA"/>
</dbReference>
<dbReference type="Gene3D" id="1.10.10.60">
    <property type="entry name" value="Homeodomain-like"/>
    <property type="match status" value="1"/>
</dbReference>
<accession>A0A397JB86</accession>
<dbReference type="Proteomes" id="UP000266861">
    <property type="component" value="Unassembled WGS sequence"/>
</dbReference>
<keyword evidence="4" id="KW-1185">Reference proteome</keyword>
<feature type="domain" description="HTH myb-type" evidence="2">
    <location>
        <begin position="141"/>
        <end position="196"/>
    </location>
</feature>
<proteinExistence type="predicted"/>
<feature type="region of interest" description="Disordered" evidence="1">
    <location>
        <begin position="115"/>
        <end position="147"/>
    </location>
</feature>
<evidence type="ECO:0000256" key="1">
    <source>
        <dbReference type="SAM" id="MobiDB-lite"/>
    </source>
</evidence>
<evidence type="ECO:0000313" key="3">
    <source>
        <dbReference type="EMBL" id="RHZ85595.1"/>
    </source>
</evidence>
<dbReference type="Pfam" id="PF00249">
    <property type="entry name" value="Myb_DNA-binding"/>
    <property type="match status" value="1"/>
</dbReference>
<evidence type="ECO:0000313" key="4">
    <source>
        <dbReference type="Proteomes" id="UP000266861"/>
    </source>
</evidence>
<comment type="caution">
    <text evidence="3">The sequence shown here is derived from an EMBL/GenBank/DDBJ whole genome shotgun (WGS) entry which is preliminary data.</text>
</comment>
<name>A0A397JB86_9GLOM</name>
<protein>
    <recommendedName>
        <fullName evidence="2">HTH myb-type domain-containing protein</fullName>
    </recommendedName>
</protein>
<sequence>MATEDIKPVPTSPPTTTQFRFKVNKTYHNRMHIPRRKTIHNFFEFQKKCLELHAEYYQGISNLLKETDVSLFLAPPTPGVDPLQIINETGMVISGMLAPGMSGYSVNPQYSNRKLKRSAGDDVEASGEEAYSSENQKAHKHRRAPRQLWSEEEVERLKAAHDKYNGDWELIIKEFEPERTRIQIFQKARQMGLRAVESGKLIDLSKPNTIIEYQNASLIDGEEGIEGTEYEQENTEADPWQDEDDGNDDGNDG</sequence>
<dbReference type="PROSITE" id="PS51294">
    <property type="entry name" value="HTH_MYB"/>
    <property type="match status" value="1"/>
</dbReference>
<dbReference type="SUPFAM" id="SSF46689">
    <property type="entry name" value="Homeodomain-like"/>
    <property type="match status" value="1"/>
</dbReference>
<evidence type="ECO:0000259" key="2">
    <source>
        <dbReference type="PROSITE" id="PS51294"/>
    </source>
</evidence>
<dbReference type="SMART" id="SM00717">
    <property type="entry name" value="SANT"/>
    <property type="match status" value="1"/>
</dbReference>
<gene>
    <name evidence="3" type="ORF">Glove_63g73</name>
</gene>
<dbReference type="InterPro" id="IPR001005">
    <property type="entry name" value="SANT/Myb"/>
</dbReference>
<feature type="region of interest" description="Disordered" evidence="1">
    <location>
        <begin position="220"/>
        <end position="253"/>
    </location>
</feature>
<dbReference type="InterPro" id="IPR017930">
    <property type="entry name" value="Myb_dom"/>
</dbReference>
<dbReference type="OrthoDB" id="2348945at2759"/>
<organism evidence="3 4">
    <name type="scientific">Diversispora epigaea</name>
    <dbReference type="NCBI Taxonomy" id="1348612"/>
    <lineage>
        <taxon>Eukaryota</taxon>
        <taxon>Fungi</taxon>
        <taxon>Fungi incertae sedis</taxon>
        <taxon>Mucoromycota</taxon>
        <taxon>Glomeromycotina</taxon>
        <taxon>Glomeromycetes</taxon>
        <taxon>Diversisporales</taxon>
        <taxon>Diversisporaceae</taxon>
        <taxon>Diversispora</taxon>
    </lineage>
</organism>
<dbReference type="AlphaFoldDB" id="A0A397JB86"/>
<dbReference type="CDD" id="cd00167">
    <property type="entry name" value="SANT"/>
    <property type="match status" value="1"/>
</dbReference>
<reference evidence="3 4" key="1">
    <citation type="submission" date="2018-08" db="EMBL/GenBank/DDBJ databases">
        <title>Genome and evolution of the arbuscular mycorrhizal fungus Diversispora epigaea (formerly Glomus versiforme) and its bacterial endosymbionts.</title>
        <authorList>
            <person name="Sun X."/>
            <person name="Fei Z."/>
            <person name="Harrison M."/>
        </authorList>
    </citation>
    <scope>NUCLEOTIDE SEQUENCE [LARGE SCALE GENOMIC DNA]</scope>
    <source>
        <strain evidence="3 4">IT104</strain>
    </source>
</reference>